<dbReference type="RefSeq" id="WP_073792143.1">
    <property type="nucleotide sequence ID" value="NZ_LFBV01000006.1"/>
</dbReference>
<feature type="domain" description="Nitroreductase" evidence="13">
    <location>
        <begin position="1129"/>
        <end position="1295"/>
    </location>
</feature>
<dbReference type="NCBIfam" id="TIGR03160">
    <property type="entry name" value="cobT_DBIPRT"/>
    <property type="match status" value="1"/>
</dbReference>
<feature type="compositionally biased region" description="Low complexity" evidence="12">
    <location>
        <begin position="474"/>
        <end position="513"/>
    </location>
</feature>
<evidence type="ECO:0000313" key="15">
    <source>
        <dbReference type="Proteomes" id="UP000186455"/>
    </source>
</evidence>
<feature type="compositionally biased region" description="Basic and acidic residues" evidence="12">
    <location>
        <begin position="192"/>
        <end position="208"/>
    </location>
</feature>
<dbReference type="NCBIfam" id="TIGR02476">
    <property type="entry name" value="BluB"/>
    <property type="match status" value="1"/>
</dbReference>
<feature type="compositionally biased region" description="Low complexity" evidence="12">
    <location>
        <begin position="985"/>
        <end position="999"/>
    </location>
</feature>
<evidence type="ECO:0000256" key="9">
    <source>
        <dbReference type="ARBA" id="ARBA00030686"/>
    </source>
</evidence>
<dbReference type="InterPro" id="IPR036087">
    <property type="entry name" value="Nict_dMeBzImd_PRibTrfase_sf"/>
</dbReference>
<organism evidence="14 15">
    <name type="scientific">Streptomyces uncialis</name>
    <dbReference type="NCBI Taxonomy" id="1048205"/>
    <lineage>
        <taxon>Bacteria</taxon>
        <taxon>Bacillati</taxon>
        <taxon>Actinomycetota</taxon>
        <taxon>Actinomycetes</taxon>
        <taxon>Kitasatosporales</taxon>
        <taxon>Streptomycetaceae</taxon>
        <taxon>Streptomyces</taxon>
    </lineage>
</organism>
<evidence type="ECO:0000256" key="1">
    <source>
        <dbReference type="ARBA" id="ARBA00002197"/>
    </source>
</evidence>
<dbReference type="PANTHER" id="PTHR43463">
    <property type="entry name" value="NICOTINATE-NUCLEOTIDE--DIMETHYLBENZIMIDAZOLE PHOSPHORIBOSYLTRANSFERASE"/>
    <property type="match status" value="1"/>
</dbReference>
<feature type="compositionally biased region" description="Low complexity" evidence="12">
    <location>
        <begin position="384"/>
        <end position="424"/>
    </location>
</feature>
<accession>A0A1Q4V3W1</accession>
<evidence type="ECO:0000256" key="4">
    <source>
        <dbReference type="ARBA" id="ARBA00011991"/>
    </source>
</evidence>
<feature type="compositionally biased region" description="Low complexity" evidence="12">
    <location>
        <begin position="931"/>
        <end position="942"/>
    </location>
</feature>
<name>A0A1Q4V3W1_9ACTN</name>
<feature type="compositionally biased region" description="Low complexity" evidence="12">
    <location>
        <begin position="1010"/>
        <end position="1023"/>
    </location>
</feature>
<dbReference type="CDD" id="cd02145">
    <property type="entry name" value="BluB"/>
    <property type="match status" value="1"/>
</dbReference>
<comment type="function">
    <text evidence="1 11">Catalyzes the synthesis of alpha-ribazole-5'-phosphate from nicotinate mononucleotide (NAMN) and 5,6-dimethylbenzimidazole (DMB).</text>
</comment>
<dbReference type="EC" id="2.4.2.21" evidence="4 11"/>
<evidence type="ECO:0000313" key="14">
    <source>
        <dbReference type="EMBL" id="OKH92547.1"/>
    </source>
</evidence>
<protein>
    <recommendedName>
        <fullName evidence="5 11">Nicotinate-nucleotide--dimethylbenzimidazole phosphoribosyltransferase</fullName>
        <shortName evidence="11">NN:DBI PRT</shortName>
        <ecNumber evidence="4 11">2.4.2.21</ecNumber>
    </recommendedName>
    <alternativeName>
        <fullName evidence="9 11">N(1)-alpha-phosphoribosyltransferase</fullName>
    </alternativeName>
</protein>
<dbReference type="InterPro" id="IPR003200">
    <property type="entry name" value="Nict_dMeBzImd_PRibTrfase"/>
</dbReference>
<dbReference type="InterPro" id="IPR029479">
    <property type="entry name" value="Nitroreductase"/>
</dbReference>
<sequence length="1686" mass="168620">MTDTGRIPGEALPDNAGEGVAAGSVQGRAAERHGPDTPGPYPYPGPAEPPADDDQLLMPGSQGAWSDTPGGTGLFPSADAYPPVVHTTSAPPVPVQQTPPPDARYPAPVPGPPVPEPAQASVGENVHAVAPAPVLSVPTSLETPDDDEPPNPYEAEAPVTAEHPATPTATAPAPGQPSGAAAVAHEQTAEPAARESPGHEPGPHETGGRDSGAVDLTDVRTPGAHAASAPGTARRPLHLGPPTPDTASSPVRSLSDRGPAGSRRGSVKVRRQAEQAPQSEPSQAQQTGAPEYLDAPHPGAPLPGPQLAEIPPQGGAPWGPAPGAPETQAGEAAAQSAPVAPSTTPFPPAPDATTAVPTMDGDQVMASPADTGAVLVPDAAFAAPGALPAEDPAPEAPAYAVAEDPAAAPTAPTAPDAYAVAAVPSQGPQSIGDAPVPDADAIAPPLPTGTTGTPAGDLTDGRGLQLDLHQHENAPAAGAATDGTPVDGTSGAQAGPVAAAVAEPSVTEPPVTEPTGQFVPVEGFVPTTPHLAPTPPRGTPLPVPAQAGPPGSAPSPLAPATDGTAAPAAPEPDPAVTPDASVPAEAPVPTASDEAEAAQAVEPQPDGTPVAGTPAPDAARAPEPTVDAVVVEPAVDTAPVPDETPTANGTPVADAADVVDQVDVVDQAPPAPDAPTPDAPTPDAVQVTEPDPTADPTAEVPGGPTAAVDAAVDAGAGAGADVEQSVVEAPVPQEQPVPLPDTTVTEATVPDPTVPEATVAEAPVTDAEPSAVEGPVTASVTGPGEATPTEDPVAGTAAQAPAQAEASDQALAGTEAVGPEAADQLASAPATVETTETVAPEAETVPGAPTDSAEGPTTPAVTDTVTGTTPADATPAVTAESPDTPDAPALQPHPHPHPQEADSEVTHAAPRTDPETPESAVAPDPAPLPAAAPQTPEAPVAPDATAGTPASPSVTSVTGANAPEPSPDAVTDGPTEAQDAHEAPDPAGTPDAPGTTEATQPAAGPAPTDEVTQAPAQAAPETAAPEEADAAATAPAADAATEDATPPAAETVTPEPAAPATVEAEAPDGSAETASPEEAAATAPETPETPEKADSPDDTPGVEQPSSRPAAPAPAYDDAERDAVLRVMRERRDIRNGFRPDPIPHEVLLRVLEAAHTAPSVGHSQPWDFVVIRSAETRQAMHELAERQRDAYARSLPKGRAKQFKELKIEAILDTPVNIVVTADPTRGGRHTLGRHSQPRMAPYSSALAVENLWLAARAEGLGVGWVSFFDEREMVRALDLPEHLEVVAYLCVGYVDEFPEEPELAQSGWAKRRPLSWVVHEETYGRRALPGEDPHDLLAETVAAIRPLDAKALGEAWERQKRMTKPAGALGMLEIISAQLSGLSRMCPPPIPEPAAVAVFAGDHGVHAQGVTPWPQEVTGQMVANFLGGGAVCNAFANQVGAEVCVIDVGVAADLPATPGLLPRKVRAGTGDMTTGPALTREEVKAAVEVGIETARDLVAAGNKALLTGEMGIANTTASAALIAVYTGADPAEVTGRGTGINDETLARKTDVVRRALDLHRPDPADPIGVLAAVGGLEHAALVGLILGGASLRTPVILDGVSAGAAALVARAVAPEALAACIAGHRSAEPGHVAALNKLGLRPLIDLDLRLGEGTGALLALPLVQSAARAMHEVATFDSAGVTEK</sequence>
<feature type="compositionally biased region" description="Low complexity" evidence="12">
    <location>
        <begin position="1070"/>
        <end position="1086"/>
    </location>
</feature>
<feature type="compositionally biased region" description="Low complexity" evidence="12">
    <location>
        <begin position="155"/>
        <end position="184"/>
    </location>
</feature>
<evidence type="ECO:0000256" key="11">
    <source>
        <dbReference type="HAMAP-Rule" id="MF_00230"/>
    </source>
</evidence>
<dbReference type="EMBL" id="LFBV01000006">
    <property type="protein sequence ID" value="OKH92547.1"/>
    <property type="molecule type" value="Genomic_DNA"/>
</dbReference>
<dbReference type="HAMAP" id="MF_00230">
    <property type="entry name" value="CobT"/>
    <property type="match status" value="1"/>
</dbReference>
<dbReference type="UniPathway" id="UPA00061">
    <property type="reaction ID" value="UER00516"/>
</dbReference>
<feature type="region of interest" description="Disordered" evidence="12">
    <location>
        <begin position="666"/>
        <end position="704"/>
    </location>
</feature>
<dbReference type="Pfam" id="PF02277">
    <property type="entry name" value="DBI_PRT"/>
    <property type="match status" value="1"/>
</dbReference>
<dbReference type="InterPro" id="IPR012825">
    <property type="entry name" value="BluB"/>
</dbReference>
<dbReference type="GO" id="GO:0008939">
    <property type="term" value="F:nicotinate-nucleotide-dimethylbenzimidazole phosphoribosyltransferase activity"/>
    <property type="evidence" value="ECO:0007669"/>
    <property type="project" value="UniProtKB-UniRule"/>
</dbReference>
<comment type="catalytic activity">
    <reaction evidence="10 11">
        <text>5,6-dimethylbenzimidazole + nicotinate beta-D-ribonucleotide = alpha-ribazole 5'-phosphate + nicotinate + H(+)</text>
        <dbReference type="Rhea" id="RHEA:11196"/>
        <dbReference type="ChEBI" id="CHEBI:15378"/>
        <dbReference type="ChEBI" id="CHEBI:15890"/>
        <dbReference type="ChEBI" id="CHEBI:32544"/>
        <dbReference type="ChEBI" id="CHEBI:57502"/>
        <dbReference type="ChEBI" id="CHEBI:57918"/>
        <dbReference type="EC" id="2.4.2.21"/>
    </reaction>
</comment>
<feature type="compositionally biased region" description="Low complexity" evidence="12">
    <location>
        <begin position="274"/>
        <end position="286"/>
    </location>
</feature>
<evidence type="ECO:0000256" key="10">
    <source>
        <dbReference type="ARBA" id="ARBA00047340"/>
    </source>
</evidence>
<gene>
    <name evidence="11" type="primary">cobT</name>
    <name evidence="14" type="ORF">AB852_23085</name>
</gene>
<comment type="pathway">
    <text evidence="2 11">Nucleoside biosynthesis; alpha-ribazole biosynthesis; alpha-ribazole from 5,6-dimethylbenzimidazole: step 1/2.</text>
</comment>
<evidence type="ECO:0000256" key="5">
    <source>
        <dbReference type="ARBA" id="ARBA00015486"/>
    </source>
</evidence>
<feature type="compositionally biased region" description="Pro residues" evidence="12">
    <location>
        <begin position="532"/>
        <end position="543"/>
    </location>
</feature>
<evidence type="ECO:0000259" key="13">
    <source>
        <dbReference type="Pfam" id="PF00881"/>
    </source>
</evidence>
<keyword evidence="8 11" id="KW-0808">Transferase</keyword>
<dbReference type="InterPro" id="IPR017846">
    <property type="entry name" value="Nict_dMeBzImd_PRibTrfase_bact"/>
</dbReference>
<feature type="region of interest" description="Disordered" evidence="12">
    <location>
        <begin position="525"/>
        <end position="623"/>
    </location>
</feature>
<feature type="compositionally biased region" description="Low complexity" evidence="12">
    <location>
        <begin position="433"/>
        <end position="458"/>
    </location>
</feature>
<dbReference type="PANTHER" id="PTHR43463:SF1">
    <property type="entry name" value="NICOTINATE-NUCLEOTIDE--DIMETHYLBENZIMIDAZOLE PHOSPHORIBOSYLTRANSFERASE"/>
    <property type="match status" value="1"/>
</dbReference>
<feature type="compositionally biased region" description="Low complexity" evidence="12">
    <location>
        <begin position="1030"/>
        <end position="1064"/>
    </location>
</feature>
<feature type="region of interest" description="Disordered" evidence="12">
    <location>
        <begin position="384"/>
        <end position="513"/>
    </location>
</feature>
<feature type="compositionally biased region" description="Low complexity" evidence="12">
    <location>
        <begin position="794"/>
        <end position="812"/>
    </location>
</feature>
<keyword evidence="7 11" id="KW-0328">Glycosyltransferase</keyword>
<feature type="compositionally biased region" description="Pro residues" evidence="12">
    <location>
        <begin position="37"/>
        <end position="49"/>
    </location>
</feature>
<evidence type="ECO:0000256" key="2">
    <source>
        <dbReference type="ARBA" id="ARBA00005049"/>
    </source>
</evidence>
<dbReference type="FunFam" id="3.40.50.10210:FF:000001">
    <property type="entry name" value="Nicotinate-nucleotide--dimethylbenzimidazole phosphoribosyltransferase"/>
    <property type="match status" value="1"/>
</dbReference>
<dbReference type="CDD" id="cd02439">
    <property type="entry name" value="DMB-PRT_CobT"/>
    <property type="match status" value="1"/>
</dbReference>
<dbReference type="GO" id="GO:0009236">
    <property type="term" value="P:cobalamin biosynthetic process"/>
    <property type="evidence" value="ECO:0007669"/>
    <property type="project" value="UniProtKB-UniRule"/>
</dbReference>
<keyword evidence="6 11" id="KW-0169">Cobalamin biosynthesis</keyword>
<evidence type="ECO:0000256" key="8">
    <source>
        <dbReference type="ARBA" id="ARBA00022679"/>
    </source>
</evidence>
<dbReference type="NCBIfam" id="NF000996">
    <property type="entry name" value="PRK00105.1"/>
    <property type="match status" value="1"/>
</dbReference>
<comment type="similarity">
    <text evidence="3 11">Belongs to the CobT family.</text>
</comment>
<feature type="compositionally biased region" description="Pro residues" evidence="12">
    <location>
        <begin position="669"/>
        <end position="680"/>
    </location>
</feature>
<proteinExistence type="inferred from homology"/>
<dbReference type="SUPFAM" id="SSF55469">
    <property type="entry name" value="FMN-dependent nitroreductase-like"/>
    <property type="match status" value="1"/>
</dbReference>
<dbReference type="Pfam" id="PF00881">
    <property type="entry name" value="Nitroreductase"/>
    <property type="match status" value="1"/>
</dbReference>
<reference evidence="14 15" key="1">
    <citation type="submission" date="2015-06" db="EMBL/GenBank/DDBJ databases">
        <title>Cloning and characterization of the uncialamcin biosynthetic gene cluster.</title>
        <authorList>
            <person name="Yan X."/>
            <person name="Huang T."/>
            <person name="Ge H."/>
            <person name="Shen B."/>
        </authorList>
    </citation>
    <scope>NUCLEOTIDE SEQUENCE [LARGE SCALE GENOMIC DNA]</scope>
    <source>
        <strain evidence="14 15">DCA2648</strain>
    </source>
</reference>
<feature type="region of interest" description="Disordered" evidence="12">
    <location>
        <begin position="760"/>
        <end position="1120"/>
    </location>
</feature>
<feature type="compositionally biased region" description="Low complexity" evidence="12">
    <location>
        <begin position="855"/>
        <end position="879"/>
    </location>
</feature>
<dbReference type="Gene3D" id="3.40.50.10210">
    <property type="match status" value="1"/>
</dbReference>
<feature type="active site" description="Proton acceptor" evidence="11">
    <location>
        <position position="1654"/>
    </location>
</feature>
<dbReference type="InterPro" id="IPR000415">
    <property type="entry name" value="Nitroreductase-like"/>
</dbReference>
<comment type="caution">
    <text evidence="14">The sequence shown here is derived from an EMBL/GenBank/DDBJ whole genome shotgun (WGS) entry which is preliminary data.</text>
</comment>
<evidence type="ECO:0000256" key="3">
    <source>
        <dbReference type="ARBA" id="ARBA00007110"/>
    </source>
</evidence>
<feature type="compositionally biased region" description="Low complexity" evidence="12">
    <location>
        <begin position="558"/>
        <end position="568"/>
    </location>
</feature>
<evidence type="ECO:0000256" key="6">
    <source>
        <dbReference type="ARBA" id="ARBA00022573"/>
    </source>
</evidence>
<feature type="region of interest" description="Disordered" evidence="12">
    <location>
        <begin position="1"/>
        <end position="366"/>
    </location>
</feature>
<dbReference type="InterPro" id="IPR023195">
    <property type="entry name" value="Nict_dMeBzImd_PRibTrfase_N"/>
</dbReference>
<feature type="compositionally biased region" description="Low complexity" evidence="12">
    <location>
        <begin position="828"/>
        <end position="846"/>
    </location>
</feature>
<keyword evidence="15" id="KW-1185">Reference proteome</keyword>
<feature type="compositionally biased region" description="Pro residues" evidence="12">
    <location>
        <begin position="91"/>
        <end position="116"/>
    </location>
</feature>
<dbReference type="Gene3D" id="3.40.109.10">
    <property type="entry name" value="NADH Oxidase"/>
    <property type="match status" value="1"/>
</dbReference>
<feature type="compositionally biased region" description="Polar residues" evidence="12">
    <location>
        <begin position="948"/>
        <end position="959"/>
    </location>
</feature>
<evidence type="ECO:0000256" key="12">
    <source>
        <dbReference type="SAM" id="MobiDB-lite"/>
    </source>
</evidence>
<dbReference type="GO" id="GO:0016491">
    <property type="term" value="F:oxidoreductase activity"/>
    <property type="evidence" value="ECO:0007669"/>
    <property type="project" value="InterPro"/>
</dbReference>
<evidence type="ECO:0000256" key="7">
    <source>
        <dbReference type="ARBA" id="ARBA00022676"/>
    </source>
</evidence>
<dbReference type="STRING" id="1048205.AB852_23085"/>
<dbReference type="Proteomes" id="UP000186455">
    <property type="component" value="Unassembled WGS sequence"/>
</dbReference>
<dbReference type="Gene3D" id="1.10.1610.10">
    <property type="match status" value="1"/>
</dbReference>
<dbReference type="SUPFAM" id="SSF52733">
    <property type="entry name" value="Nicotinate mononucleotide:5,6-dimethylbenzimidazole phosphoribosyltransferase (CobT)"/>
    <property type="match status" value="1"/>
</dbReference>